<keyword evidence="2" id="KW-0732">Signal</keyword>
<dbReference type="EMBL" id="GBYB01000754">
    <property type="protein sequence ID" value="JAG70521.1"/>
    <property type="molecule type" value="Transcribed_RNA"/>
</dbReference>
<name>A0A0C9QBY4_9HYME</name>
<feature type="signal peptide" evidence="2">
    <location>
        <begin position="1"/>
        <end position="22"/>
    </location>
</feature>
<dbReference type="PANTHER" id="PTHR10760">
    <property type="entry name" value="TORSIN"/>
    <property type="match status" value="1"/>
</dbReference>
<evidence type="ECO:0000259" key="3">
    <source>
        <dbReference type="Pfam" id="PF21376"/>
    </source>
</evidence>
<feature type="domain" description="Torsin-1A C-terminal" evidence="3">
    <location>
        <begin position="285"/>
        <end position="339"/>
    </location>
</feature>
<dbReference type="Pfam" id="PF06309">
    <property type="entry name" value="Torsin"/>
    <property type="match status" value="1"/>
</dbReference>
<dbReference type="InterPro" id="IPR049337">
    <property type="entry name" value="TOR1A_C"/>
</dbReference>
<sequence>MRVRTCGICCLLLSLILEGSDGLIDPITGGAVAGLTSLLYYGYHHYKSKCDREECCEGRYVEKNIPRLRRELSNHLFGQHIAAKTVLSALAAHTAVYSPKKPLTMSFHGLPGSGKNYVAQMITSAYFKKGTNSKYYHFFNGRTEFPLASRLEIYQEDLKERIYEALKDCPDSLFIFDEVDMMTPGVFNALVPFLDYGNGFVHFDGRQREIEKNRAVYIFLSNTGSQEIVKTLTELWQQGRSRNEMTLSDFENLISVGAFNEKGGFHKSDAIRTSLIDHYVPFLPLEEEHVINCVKAAFANWQRDPTPEMIQEAMSYVTYGPPPHNLYAKSGCKRIEQKVNSIVYHRDF</sequence>
<dbReference type="GO" id="GO:0016887">
    <property type="term" value="F:ATP hydrolysis activity"/>
    <property type="evidence" value="ECO:0007669"/>
    <property type="project" value="InterPro"/>
</dbReference>
<keyword evidence="5" id="KW-1185">Reference proteome</keyword>
<evidence type="ECO:0000256" key="1">
    <source>
        <dbReference type="ARBA" id="ARBA00006235"/>
    </source>
</evidence>
<dbReference type="Pfam" id="PF21376">
    <property type="entry name" value="TOR1A_C"/>
    <property type="match status" value="1"/>
</dbReference>
<evidence type="ECO:0000313" key="6">
    <source>
        <dbReference type="RefSeq" id="XP_011312559.1"/>
    </source>
</evidence>
<feature type="chain" id="PRO_5044541437" evidence="2">
    <location>
        <begin position="23"/>
        <end position="348"/>
    </location>
</feature>
<proteinExistence type="inferred from homology"/>
<organism evidence="4">
    <name type="scientific">Fopius arisanus</name>
    <dbReference type="NCBI Taxonomy" id="64838"/>
    <lineage>
        <taxon>Eukaryota</taxon>
        <taxon>Metazoa</taxon>
        <taxon>Ecdysozoa</taxon>
        <taxon>Arthropoda</taxon>
        <taxon>Hexapoda</taxon>
        <taxon>Insecta</taxon>
        <taxon>Pterygota</taxon>
        <taxon>Neoptera</taxon>
        <taxon>Endopterygota</taxon>
        <taxon>Hymenoptera</taxon>
        <taxon>Apocrita</taxon>
        <taxon>Ichneumonoidea</taxon>
        <taxon>Braconidae</taxon>
        <taxon>Opiinae</taxon>
        <taxon>Fopius</taxon>
    </lineage>
</organism>
<dbReference type="Gene3D" id="3.40.50.300">
    <property type="entry name" value="P-loop containing nucleotide triphosphate hydrolases"/>
    <property type="match status" value="1"/>
</dbReference>
<dbReference type="PANTHER" id="PTHR10760:SF2">
    <property type="entry name" value="LD13476P-RELATED"/>
    <property type="match status" value="1"/>
</dbReference>
<reference evidence="6" key="2">
    <citation type="submission" date="2025-04" db="UniProtKB">
        <authorList>
            <consortium name="RefSeq"/>
        </authorList>
    </citation>
    <scope>IDENTIFICATION</scope>
    <source>
        <strain evidence="6">USDA-PBARC FA_bdor</strain>
        <tissue evidence="6">Whole organism</tissue>
    </source>
</reference>
<comment type="similarity">
    <text evidence="1">Belongs to the ClpA/ClpB family. Torsin subfamily.</text>
</comment>
<evidence type="ECO:0000313" key="4">
    <source>
        <dbReference type="EMBL" id="JAG70521.1"/>
    </source>
</evidence>
<dbReference type="GO" id="GO:0012505">
    <property type="term" value="C:endomembrane system"/>
    <property type="evidence" value="ECO:0007669"/>
    <property type="project" value="UniProtKB-ARBA"/>
</dbReference>
<dbReference type="InterPro" id="IPR027417">
    <property type="entry name" value="P-loop_NTPase"/>
</dbReference>
<dbReference type="RefSeq" id="XP_011312559.1">
    <property type="nucleotide sequence ID" value="XM_011314257.1"/>
</dbReference>
<dbReference type="GO" id="GO:0071218">
    <property type="term" value="P:cellular response to misfolded protein"/>
    <property type="evidence" value="ECO:0007669"/>
    <property type="project" value="TreeGrafter"/>
</dbReference>
<dbReference type="SUPFAM" id="SSF52540">
    <property type="entry name" value="P-loop containing nucleoside triphosphate hydrolases"/>
    <property type="match status" value="1"/>
</dbReference>
<evidence type="ECO:0000313" key="5">
    <source>
        <dbReference type="Proteomes" id="UP000694866"/>
    </source>
</evidence>
<accession>A0A0C9QBY4</accession>
<dbReference type="InterPro" id="IPR010448">
    <property type="entry name" value="Torsin"/>
</dbReference>
<dbReference type="GO" id="GO:0005737">
    <property type="term" value="C:cytoplasm"/>
    <property type="evidence" value="ECO:0007669"/>
    <property type="project" value="UniProtKB-ARBA"/>
</dbReference>
<gene>
    <name evidence="4" type="primary">torp4a</name>
    <name evidence="6" type="synonym">LOC105272237</name>
    <name evidence="4" type="ORF">g.61988</name>
</gene>
<protein>
    <submittedName>
        <fullName evidence="4">Torp4a protein</fullName>
    </submittedName>
    <submittedName>
        <fullName evidence="6">Torsin-like protein</fullName>
    </submittedName>
</protein>
<dbReference type="GeneID" id="105272237"/>
<dbReference type="Proteomes" id="UP000694866">
    <property type="component" value="Unplaced"/>
</dbReference>
<evidence type="ECO:0000256" key="2">
    <source>
        <dbReference type="SAM" id="SignalP"/>
    </source>
</evidence>
<dbReference type="AlphaFoldDB" id="A0A0C9QBY4"/>
<accession>A0A9R1TKT4</accession>
<dbReference type="GO" id="GO:0005524">
    <property type="term" value="F:ATP binding"/>
    <property type="evidence" value="ECO:0007669"/>
    <property type="project" value="InterPro"/>
</dbReference>
<dbReference type="KEGG" id="fas:105272237"/>
<reference evidence="4" key="1">
    <citation type="submission" date="2015-01" db="EMBL/GenBank/DDBJ databases">
        <title>Transcriptome Assembly of Fopius arisanus.</title>
        <authorList>
            <person name="Geib S."/>
        </authorList>
    </citation>
    <scope>NUCLEOTIDE SEQUENCE</scope>
</reference>
<dbReference type="OrthoDB" id="19623at2759"/>